<keyword evidence="5 10" id="KW-0418">Kinase</keyword>
<dbReference type="InterPro" id="IPR036890">
    <property type="entry name" value="HATPase_C_sf"/>
</dbReference>
<dbReference type="InterPro" id="IPR005467">
    <property type="entry name" value="His_kinase_dom"/>
</dbReference>
<dbReference type="InterPro" id="IPR001789">
    <property type="entry name" value="Sig_transdc_resp-reg_receiver"/>
</dbReference>
<dbReference type="GO" id="GO:0005886">
    <property type="term" value="C:plasma membrane"/>
    <property type="evidence" value="ECO:0007669"/>
    <property type="project" value="TreeGrafter"/>
</dbReference>
<keyword evidence="7" id="KW-0812">Transmembrane</keyword>
<dbReference type="Gene3D" id="3.40.50.2300">
    <property type="match status" value="1"/>
</dbReference>
<feature type="modified residue" description="4-aspartylphosphate" evidence="6">
    <location>
        <position position="726"/>
    </location>
</feature>
<evidence type="ECO:0000313" key="11">
    <source>
        <dbReference type="Proteomes" id="UP000000238"/>
    </source>
</evidence>
<dbReference type="SUPFAM" id="SSF52172">
    <property type="entry name" value="CheY-like"/>
    <property type="match status" value="1"/>
</dbReference>
<name>Q2SAW4_HAHCH</name>
<dbReference type="STRING" id="349521.HCH_05549"/>
<evidence type="ECO:0000313" key="10">
    <source>
        <dbReference type="EMBL" id="ABC32210.1"/>
    </source>
</evidence>
<dbReference type="SMART" id="SM00388">
    <property type="entry name" value="HisKA"/>
    <property type="match status" value="1"/>
</dbReference>
<dbReference type="PANTHER" id="PTHR43047:SF9">
    <property type="entry name" value="HISTIDINE KINASE"/>
    <property type="match status" value="1"/>
</dbReference>
<keyword evidence="7" id="KW-0472">Membrane</keyword>
<dbReference type="CDD" id="cd00082">
    <property type="entry name" value="HisKA"/>
    <property type="match status" value="1"/>
</dbReference>
<evidence type="ECO:0000259" key="9">
    <source>
        <dbReference type="PROSITE" id="PS50110"/>
    </source>
</evidence>
<evidence type="ECO:0000256" key="4">
    <source>
        <dbReference type="ARBA" id="ARBA00022679"/>
    </source>
</evidence>
<dbReference type="GO" id="GO:0009927">
    <property type="term" value="F:histidine phosphotransfer kinase activity"/>
    <property type="evidence" value="ECO:0007669"/>
    <property type="project" value="TreeGrafter"/>
</dbReference>
<reference evidence="10 11" key="1">
    <citation type="journal article" date="2005" name="Nucleic Acids Res.">
        <title>Genomic blueprint of Hahella chejuensis, a marine microbe producing an algicidal agent.</title>
        <authorList>
            <person name="Jeong H."/>
            <person name="Yim J.H."/>
            <person name="Lee C."/>
            <person name="Choi S.-H."/>
            <person name="Park Y.K."/>
            <person name="Yoon S.H."/>
            <person name="Hur C.-G."/>
            <person name="Kang H.-Y."/>
            <person name="Kim D."/>
            <person name="Lee H.H."/>
            <person name="Park K.H."/>
            <person name="Park S.-H."/>
            <person name="Park H.-S."/>
            <person name="Lee H.K."/>
            <person name="Oh T.K."/>
            <person name="Kim J.F."/>
        </authorList>
    </citation>
    <scope>NUCLEOTIDE SEQUENCE [LARGE SCALE GENOMIC DNA]</scope>
    <source>
        <strain evidence="10 11">KCTC 2396</strain>
    </source>
</reference>
<evidence type="ECO:0000256" key="1">
    <source>
        <dbReference type="ARBA" id="ARBA00000085"/>
    </source>
</evidence>
<evidence type="ECO:0000256" key="5">
    <source>
        <dbReference type="ARBA" id="ARBA00022777"/>
    </source>
</evidence>
<dbReference type="SUPFAM" id="SSF55874">
    <property type="entry name" value="ATPase domain of HSP90 chaperone/DNA topoisomerase II/histidine kinase"/>
    <property type="match status" value="1"/>
</dbReference>
<comment type="catalytic activity">
    <reaction evidence="1">
        <text>ATP + protein L-histidine = ADP + protein N-phospho-L-histidine.</text>
        <dbReference type="EC" id="2.7.13.3"/>
    </reaction>
</comment>
<dbReference type="PROSITE" id="PS50109">
    <property type="entry name" value="HIS_KIN"/>
    <property type="match status" value="1"/>
</dbReference>
<dbReference type="EMBL" id="CP000155">
    <property type="protein sequence ID" value="ABC32210.1"/>
    <property type="molecule type" value="Genomic_DNA"/>
</dbReference>
<dbReference type="Pfam" id="PF00072">
    <property type="entry name" value="Response_reg"/>
    <property type="match status" value="1"/>
</dbReference>
<dbReference type="RefSeq" id="WP_011399273.1">
    <property type="nucleotide sequence ID" value="NC_007645.1"/>
</dbReference>
<proteinExistence type="predicted"/>
<dbReference type="InterPro" id="IPR003594">
    <property type="entry name" value="HATPase_dom"/>
</dbReference>
<dbReference type="KEGG" id="hch:HCH_05549"/>
<feature type="domain" description="Histidine kinase" evidence="8">
    <location>
        <begin position="445"/>
        <end position="654"/>
    </location>
</feature>
<evidence type="ECO:0000256" key="3">
    <source>
        <dbReference type="ARBA" id="ARBA00022553"/>
    </source>
</evidence>
<dbReference type="InterPro" id="IPR036097">
    <property type="entry name" value="HisK_dim/P_sf"/>
</dbReference>
<dbReference type="HOGENOM" id="CLU_351524_0_0_6"/>
<dbReference type="eggNOG" id="COG0784">
    <property type="taxonomic scope" value="Bacteria"/>
</dbReference>
<dbReference type="Gene3D" id="1.10.287.130">
    <property type="match status" value="1"/>
</dbReference>
<dbReference type="SMART" id="SM00448">
    <property type="entry name" value="REC"/>
    <property type="match status" value="1"/>
</dbReference>
<keyword evidence="7" id="KW-1133">Transmembrane helix</keyword>
<dbReference type="OrthoDB" id="9764438at2"/>
<evidence type="ECO:0000256" key="6">
    <source>
        <dbReference type="PROSITE-ProRule" id="PRU00169"/>
    </source>
</evidence>
<dbReference type="Pfam" id="PF00512">
    <property type="entry name" value="HisKA"/>
    <property type="match status" value="1"/>
</dbReference>
<keyword evidence="3 6" id="KW-0597">Phosphoprotein</keyword>
<accession>Q2SAW4</accession>
<dbReference type="eggNOG" id="COG2205">
    <property type="taxonomic scope" value="Bacteria"/>
</dbReference>
<feature type="domain" description="Response regulatory" evidence="9">
    <location>
        <begin position="675"/>
        <end position="792"/>
    </location>
</feature>
<dbReference type="Pfam" id="PF02518">
    <property type="entry name" value="HATPase_c"/>
    <property type="match status" value="1"/>
</dbReference>
<sequence>MAFPLIARRNLSVRSKLILCLSLSVLPLLLFAAILAFTFSESMTAQGYEHLASVQDVKRNQVAELFKERLATAQVFVGEVSSYAMSENNTPALHYLKEFSIGAMHLTKLDNERAESLQSLFSGHTGALASSRSENNLIRRAYYDNIHADFHTRLRSFSERFGIDDMYLIERRGRVVYSVNKGVYFGEDLKSGRYSSGADAGLASMFEKVAAHTETLTTDSVFTGFYPYPGRDHFVNYVAKPLFEFGVLVGVVVMQYSNESVCRLLGGFSHLAGLSETYLVAPDHRLHSTLTRVSERPASIDNLAVESALAGLSARQAYPSYDDAQVLAVSSPVDVYGEIWALVTEIPSKPIFNEMYATLGIGLAIVISVVLIIGAVAWHYSGVITEPIKQLTLLGDELLEQQGARQDAVEHQDEIRRIERYFYAMREAMLSEEASNQAKSRFLAAASHDLRQPLHAMGLFISALEPYVEDATGAKHMRRLKSSHDSLTKLFNALMDMARLEACAVTVNKETFCVDTLLNTLEGEYRAQAKAQGVKLRVAHCGAYIHTDSLLLERMLRNLLTNALRYAEGGKVLLGCRRRGDRLSIQVCDNGVGMTREQQQEVFKAFVQLDKRSDGLGLGLSIVEKTAKLLGLPLGLRSESGKGSIFTLEAPVVAKPEAAFMEYQAEASGVPARQLVVVLDDDQEILQAMEALLTGWGCDVVMARSLVELSDKLDELSSAPDLLLADVELANGENGVDAIELMSQRLQTPFTPALITGDTSVARMQEAAKMGLLMLYKPVAPAQLRSLLMHAQNQRQSETV</sequence>
<feature type="transmembrane region" description="Helical" evidence="7">
    <location>
        <begin position="355"/>
        <end position="380"/>
    </location>
</feature>
<dbReference type="GO" id="GO:0000155">
    <property type="term" value="F:phosphorelay sensor kinase activity"/>
    <property type="evidence" value="ECO:0007669"/>
    <property type="project" value="InterPro"/>
</dbReference>
<evidence type="ECO:0000256" key="2">
    <source>
        <dbReference type="ARBA" id="ARBA00012438"/>
    </source>
</evidence>
<evidence type="ECO:0000259" key="8">
    <source>
        <dbReference type="PROSITE" id="PS50109"/>
    </source>
</evidence>
<keyword evidence="11" id="KW-1185">Reference proteome</keyword>
<dbReference type="Gene3D" id="3.30.565.10">
    <property type="entry name" value="Histidine kinase-like ATPase, C-terminal domain"/>
    <property type="match status" value="1"/>
</dbReference>
<dbReference type="Proteomes" id="UP000000238">
    <property type="component" value="Chromosome"/>
</dbReference>
<dbReference type="SUPFAM" id="SSF47384">
    <property type="entry name" value="Homodimeric domain of signal transducing histidine kinase"/>
    <property type="match status" value="1"/>
</dbReference>
<dbReference type="InterPro" id="IPR003661">
    <property type="entry name" value="HisK_dim/P_dom"/>
</dbReference>
<evidence type="ECO:0000256" key="7">
    <source>
        <dbReference type="SAM" id="Phobius"/>
    </source>
</evidence>
<dbReference type="PANTHER" id="PTHR43047">
    <property type="entry name" value="TWO-COMPONENT HISTIDINE PROTEIN KINASE"/>
    <property type="match status" value="1"/>
</dbReference>
<dbReference type="AlphaFoldDB" id="Q2SAW4"/>
<dbReference type="SMART" id="SM00387">
    <property type="entry name" value="HATPase_c"/>
    <property type="match status" value="1"/>
</dbReference>
<dbReference type="InterPro" id="IPR011006">
    <property type="entry name" value="CheY-like_superfamily"/>
</dbReference>
<keyword evidence="4" id="KW-0808">Transferase</keyword>
<dbReference type="EC" id="2.7.13.3" evidence="2"/>
<dbReference type="InterPro" id="IPR004358">
    <property type="entry name" value="Sig_transdc_His_kin-like_C"/>
</dbReference>
<protein>
    <recommendedName>
        <fullName evidence="2">histidine kinase</fullName>
        <ecNumber evidence="2">2.7.13.3</ecNumber>
    </recommendedName>
</protein>
<dbReference type="PROSITE" id="PS50110">
    <property type="entry name" value="RESPONSE_REGULATORY"/>
    <property type="match status" value="1"/>
</dbReference>
<dbReference type="PRINTS" id="PR00344">
    <property type="entry name" value="BCTRLSENSOR"/>
</dbReference>
<organism evidence="10 11">
    <name type="scientific">Hahella chejuensis (strain KCTC 2396)</name>
    <dbReference type="NCBI Taxonomy" id="349521"/>
    <lineage>
        <taxon>Bacteria</taxon>
        <taxon>Pseudomonadati</taxon>
        <taxon>Pseudomonadota</taxon>
        <taxon>Gammaproteobacteria</taxon>
        <taxon>Oceanospirillales</taxon>
        <taxon>Hahellaceae</taxon>
        <taxon>Hahella</taxon>
    </lineage>
</organism>
<gene>
    <name evidence="10" type="ordered locus">HCH_05549</name>
</gene>